<protein>
    <submittedName>
        <fullName evidence="1">Uncharacterized protein</fullName>
    </submittedName>
</protein>
<comment type="caution">
    <text evidence="1">The sequence shown here is derived from an EMBL/GenBank/DDBJ whole genome shotgun (WGS) entry which is preliminary data.</text>
</comment>
<organism evidence="1 2">
    <name type="scientific">Venturia inaequalis</name>
    <name type="common">Apple scab fungus</name>
    <dbReference type="NCBI Taxonomy" id="5025"/>
    <lineage>
        <taxon>Eukaryota</taxon>
        <taxon>Fungi</taxon>
        <taxon>Dikarya</taxon>
        <taxon>Ascomycota</taxon>
        <taxon>Pezizomycotina</taxon>
        <taxon>Dothideomycetes</taxon>
        <taxon>Pleosporomycetidae</taxon>
        <taxon>Venturiales</taxon>
        <taxon>Venturiaceae</taxon>
        <taxon>Venturia</taxon>
    </lineage>
</organism>
<dbReference type="Proteomes" id="UP000447873">
    <property type="component" value="Unassembled WGS sequence"/>
</dbReference>
<accession>A0A8H3VEF8</accession>
<evidence type="ECO:0000313" key="2">
    <source>
        <dbReference type="Proteomes" id="UP000447873"/>
    </source>
</evidence>
<evidence type="ECO:0000313" key="1">
    <source>
        <dbReference type="EMBL" id="KAE9987230.1"/>
    </source>
</evidence>
<sequence>MFILFYTSRSYTNTFTLTQTPLLHIPSTEPTRPISLLATAQADRADALRKFQEFSDLATELRIIGPLTAVRLDGLAHKQALLVFIIDLAIIATSNTASSSESETPRDNPTAASMGGSLIPESHIVNKFPIVFQAIFKCGPDDTVNRQMARALAERHSATEVLSLEYSEVDALLQVMGVQPL</sequence>
<reference evidence="1 2" key="1">
    <citation type="submission" date="2018-12" db="EMBL/GenBank/DDBJ databases">
        <title>Venturia inaequalis Genome Resource.</title>
        <authorList>
            <person name="Lichtner F.J."/>
        </authorList>
    </citation>
    <scope>NUCLEOTIDE SEQUENCE [LARGE SCALE GENOMIC DNA]</scope>
    <source>
        <strain evidence="1 2">120213</strain>
    </source>
</reference>
<name>A0A8H3VEF8_VENIN</name>
<gene>
    <name evidence="1" type="ORF">EG328_003363</name>
</gene>
<proteinExistence type="predicted"/>
<dbReference type="AlphaFoldDB" id="A0A8H3VEF8"/>
<dbReference type="EMBL" id="WNWS01000020">
    <property type="protein sequence ID" value="KAE9987230.1"/>
    <property type="molecule type" value="Genomic_DNA"/>
</dbReference>